<dbReference type="VEuPathDB" id="FungiDB:VP01_877g1"/>
<feature type="compositionally biased region" description="Pro residues" evidence="1">
    <location>
        <begin position="152"/>
        <end position="167"/>
    </location>
</feature>
<dbReference type="AlphaFoldDB" id="A0A0L6U992"/>
<feature type="signal peptide" evidence="2">
    <location>
        <begin position="1"/>
        <end position="19"/>
    </location>
</feature>
<comment type="caution">
    <text evidence="3">The sequence shown here is derived from an EMBL/GenBank/DDBJ whole genome shotgun (WGS) entry which is preliminary data.</text>
</comment>
<feature type="chain" id="PRO_5005567804" evidence="2">
    <location>
        <begin position="20"/>
        <end position="196"/>
    </location>
</feature>
<accession>A0A0L6U992</accession>
<keyword evidence="2" id="KW-0732">Signal</keyword>
<feature type="compositionally biased region" description="Polar residues" evidence="1">
    <location>
        <begin position="139"/>
        <end position="149"/>
    </location>
</feature>
<gene>
    <name evidence="3" type="ORF">VP01_877g1</name>
</gene>
<protein>
    <submittedName>
        <fullName evidence="3">Putative signal peptide protein</fullName>
    </submittedName>
</protein>
<dbReference type="STRING" id="27349.A0A0L6U992"/>
<sequence>MYASSIFVAMTIAFSQVSASGVGMNTIAPRNDYSNNGGGAPASGPPGAPSPADAADDLPGTPADASPADAADAPSATPAGPVPTPGAPAPGGAVAPPPGAPAPGGPPAPLVPGDMSSGKCMCPAPPACGAAPPPPAPNGTASDPTSQLPDPTVSPVPLPSGIPPPPANGTDDSSAASFVAPGAATGLLATLIALIL</sequence>
<evidence type="ECO:0000256" key="2">
    <source>
        <dbReference type="SAM" id="SignalP"/>
    </source>
</evidence>
<name>A0A0L6U992_9BASI</name>
<dbReference type="EMBL" id="LAVV01014359">
    <property type="protein sequence ID" value="KNZ44832.1"/>
    <property type="molecule type" value="Genomic_DNA"/>
</dbReference>
<feature type="region of interest" description="Disordered" evidence="1">
    <location>
        <begin position="31"/>
        <end position="177"/>
    </location>
</feature>
<organism evidence="3 4">
    <name type="scientific">Puccinia sorghi</name>
    <dbReference type="NCBI Taxonomy" id="27349"/>
    <lineage>
        <taxon>Eukaryota</taxon>
        <taxon>Fungi</taxon>
        <taxon>Dikarya</taxon>
        <taxon>Basidiomycota</taxon>
        <taxon>Pucciniomycotina</taxon>
        <taxon>Pucciniomycetes</taxon>
        <taxon>Pucciniales</taxon>
        <taxon>Pucciniaceae</taxon>
        <taxon>Puccinia</taxon>
    </lineage>
</organism>
<dbReference type="Proteomes" id="UP000037035">
    <property type="component" value="Unassembled WGS sequence"/>
</dbReference>
<keyword evidence="4" id="KW-1185">Reference proteome</keyword>
<evidence type="ECO:0000313" key="4">
    <source>
        <dbReference type="Proteomes" id="UP000037035"/>
    </source>
</evidence>
<reference evidence="3 4" key="1">
    <citation type="submission" date="2015-08" db="EMBL/GenBank/DDBJ databases">
        <title>Next Generation Sequencing and Analysis of the Genome of Puccinia sorghi L Schw, the Causal Agent of Maize Common Rust.</title>
        <authorList>
            <person name="Rochi L."/>
            <person name="Burguener G."/>
            <person name="Darino M."/>
            <person name="Turjanski A."/>
            <person name="Kreff E."/>
            <person name="Dieguez M.J."/>
            <person name="Sacco F."/>
        </authorList>
    </citation>
    <scope>NUCLEOTIDE SEQUENCE [LARGE SCALE GENOMIC DNA]</scope>
    <source>
        <strain evidence="3 4">RO10H11247</strain>
    </source>
</reference>
<evidence type="ECO:0000256" key="1">
    <source>
        <dbReference type="SAM" id="MobiDB-lite"/>
    </source>
</evidence>
<evidence type="ECO:0000313" key="3">
    <source>
        <dbReference type="EMBL" id="KNZ44832.1"/>
    </source>
</evidence>
<feature type="compositionally biased region" description="Low complexity" evidence="1">
    <location>
        <begin position="50"/>
        <end position="79"/>
    </location>
</feature>
<proteinExistence type="predicted"/>
<feature type="compositionally biased region" description="Pro residues" evidence="1">
    <location>
        <begin position="123"/>
        <end position="137"/>
    </location>
</feature>
<feature type="compositionally biased region" description="Pro residues" evidence="1">
    <location>
        <begin position="95"/>
        <end position="110"/>
    </location>
</feature>